<feature type="compositionally biased region" description="Basic and acidic residues" evidence="1">
    <location>
        <begin position="1"/>
        <end position="11"/>
    </location>
</feature>
<dbReference type="AlphaFoldDB" id="A0A4R6IUG4"/>
<evidence type="ECO:0000313" key="3">
    <source>
        <dbReference type="Proteomes" id="UP000295388"/>
    </source>
</evidence>
<gene>
    <name evidence="2" type="ORF">EV643_1676</name>
</gene>
<dbReference type="Proteomes" id="UP000295388">
    <property type="component" value="Unassembled WGS sequence"/>
</dbReference>
<comment type="caution">
    <text evidence="2">The sequence shown here is derived from an EMBL/GenBank/DDBJ whole genome shotgun (WGS) entry which is preliminary data.</text>
</comment>
<protein>
    <submittedName>
        <fullName evidence="2">Uncharacterized protein</fullName>
    </submittedName>
</protein>
<name>A0A4R6IUG4_9ACTN</name>
<evidence type="ECO:0000256" key="1">
    <source>
        <dbReference type="SAM" id="MobiDB-lite"/>
    </source>
</evidence>
<dbReference type="EMBL" id="SNWQ01000067">
    <property type="protein sequence ID" value="TDO26240.1"/>
    <property type="molecule type" value="Genomic_DNA"/>
</dbReference>
<organism evidence="2 3">
    <name type="scientific">Kribbella caucasensis</name>
    <dbReference type="NCBI Taxonomy" id="2512215"/>
    <lineage>
        <taxon>Bacteria</taxon>
        <taxon>Bacillati</taxon>
        <taxon>Actinomycetota</taxon>
        <taxon>Actinomycetes</taxon>
        <taxon>Propionibacteriales</taxon>
        <taxon>Kribbellaceae</taxon>
        <taxon>Kribbella</taxon>
    </lineage>
</organism>
<evidence type="ECO:0000313" key="2">
    <source>
        <dbReference type="EMBL" id="TDO26240.1"/>
    </source>
</evidence>
<proteinExistence type="predicted"/>
<sequence length="25" mass="2869">FPAKKPIDRHLTQPPPDTINIVRQS</sequence>
<feature type="region of interest" description="Disordered" evidence="1">
    <location>
        <begin position="1"/>
        <end position="25"/>
    </location>
</feature>
<feature type="non-terminal residue" evidence="2">
    <location>
        <position position="1"/>
    </location>
</feature>
<keyword evidence="3" id="KW-1185">Reference proteome</keyword>
<reference evidence="2 3" key="1">
    <citation type="submission" date="2019-03" db="EMBL/GenBank/DDBJ databases">
        <title>Genomic Encyclopedia of Type Strains, Phase III (KMG-III): the genomes of soil and plant-associated and newly described type strains.</title>
        <authorList>
            <person name="Whitman W."/>
        </authorList>
    </citation>
    <scope>NUCLEOTIDE SEQUENCE [LARGE SCALE GENOMIC DNA]</scope>
    <source>
        <strain evidence="2 3">VKM Ac-2527</strain>
    </source>
</reference>
<accession>A0A4R6IUG4</accession>